<protein>
    <submittedName>
        <fullName evidence="1">Uncharacterized protein</fullName>
    </submittedName>
</protein>
<proteinExistence type="predicted"/>
<dbReference type="RefSeq" id="WP_345396359.1">
    <property type="nucleotide sequence ID" value="NZ_BAABHG010000008.1"/>
</dbReference>
<accession>A0ABW5GCW5</accession>
<dbReference type="Proteomes" id="UP001597419">
    <property type="component" value="Unassembled WGS sequence"/>
</dbReference>
<evidence type="ECO:0000313" key="2">
    <source>
        <dbReference type="Proteomes" id="UP001597419"/>
    </source>
</evidence>
<organism evidence="1 2">
    <name type="scientific">Amycolatopsis samaneae</name>
    <dbReference type="NCBI Taxonomy" id="664691"/>
    <lineage>
        <taxon>Bacteria</taxon>
        <taxon>Bacillati</taxon>
        <taxon>Actinomycetota</taxon>
        <taxon>Actinomycetes</taxon>
        <taxon>Pseudonocardiales</taxon>
        <taxon>Pseudonocardiaceae</taxon>
        <taxon>Amycolatopsis</taxon>
    </lineage>
</organism>
<gene>
    <name evidence="1" type="ORF">ACFSYJ_12020</name>
</gene>
<comment type="caution">
    <text evidence="1">The sequence shown here is derived from an EMBL/GenBank/DDBJ whole genome shotgun (WGS) entry which is preliminary data.</text>
</comment>
<reference evidence="2" key="1">
    <citation type="journal article" date="2019" name="Int. J. Syst. Evol. Microbiol.">
        <title>The Global Catalogue of Microorganisms (GCM) 10K type strain sequencing project: providing services to taxonomists for standard genome sequencing and annotation.</title>
        <authorList>
            <consortium name="The Broad Institute Genomics Platform"/>
            <consortium name="The Broad Institute Genome Sequencing Center for Infectious Disease"/>
            <person name="Wu L."/>
            <person name="Ma J."/>
        </authorList>
    </citation>
    <scope>NUCLEOTIDE SEQUENCE [LARGE SCALE GENOMIC DNA]</scope>
    <source>
        <strain evidence="2">CGMCC 4.7643</strain>
    </source>
</reference>
<sequence>MTRPQFSYELLATIQLADIVTYLHAAGWREGGPYSRSVVWRLTVDGDEAELLVPADPKLRDYANGVSDIVETLALVENRTPQEIVRDLRSARVDVHYVRTIPDGPSGTIALSEGLRAVQGTHDLLMAAATSTVSPIRPSVLPSSKPDAAKAIISNIRLGQTGEGSYVFRIESPLPEAGVTPLYSSRDALLHLHQAATSALEAAELVRGDDYTAFAERIGDGVSANLCEALTNLGGQRQSTFELSFSWAPASPVAIDTPLLRFDSRTIPVIKRGGKFLRKYPTVAAATVTGRVVDLHRTPTDKLGKVQLSGIVDAEGKRRAEERIVLRLGLRDYETAVTAHRDGNELRVTGPLRHTGRQSEVIQAESVEVLPASPQ</sequence>
<dbReference type="EMBL" id="JBHUKU010000006">
    <property type="protein sequence ID" value="MFD2459331.1"/>
    <property type="molecule type" value="Genomic_DNA"/>
</dbReference>
<name>A0ABW5GCW5_9PSEU</name>
<keyword evidence="2" id="KW-1185">Reference proteome</keyword>
<evidence type="ECO:0000313" key="1">
    <source>
        <dbReference type="EMBL" id="MFD2459331.1"/>
    </source>
</evidence>